<protein>
    <recommendedName>
        <fullName evidence="4">NADH dehydrogenase subunit 4</fullName>
    </recommendedName>
</protein>
<evidence type="ECO:0000313" key="2">
    <source>
        <dbReference type="EMBL" id="KAK9516247.1"/>
    </source>
</evidence>
<evidence type="ECO:0000313" key="3">
    <source>
        <dbReference type="Proteomes" id="UP001488805"/>
    </source>
</evidence>
<feature type="signal peptide" evidence="1">
    <location>
        <begin position="1"/>
        <end position="16"/>
    </location>
</feature>
<evidence type="ECO:0008006" key="4">
    <source>
        <dbReference type="Google" id="ProtNLM"/>
    </source>
</evidence>
<comment type="caution">
    <text evidence="2">The sequence shown here is derived from an EMBL/GenBank/DDBJ whole genome shotgun (WGS) entry which is preliminary data.</text>
</comment>
<gene>
    <name evidence="2" type="ORF">VZT92_024190</name>
</gene>
<keyword evidence="1" id="KW-0732">Signal</keyword>
<dbReference type="EMBL" id="JBCEZU010000575">
    <property type="protein sequence ID" value="KAK9516247.1"/>
    <property type="molecule type" value="Genomic_DNA"/>
</dbReference>
<sequence length="73" mass="7932">MFLLGLLPITPWFCWASYPSRPGSAGPLTHHALVLLGPLPITPWFCWASYPSRPGSAGPLTHHALVLGKVMLK</sequence>
<accession>A0AAW1E189</accession>
<reference evidence="2 3" key="1">
    <citation type="journal article" date="2024" name="Genome Biol. Evol.">
        <title>Chromosome-level genome assembly of the viviparous eelpout Zoarces viviparus.</title>
        <authorList>
            <person name="Fuhrmann N."/>
            <person name="Brasseur M.V."/>
            <person name="Bakowski C.E."/>
            <person name="Podsiadlowski L."/>
            <person name="Prost S."/>
            <person name="Krehenwinkel H."/>
            <person name="Mayer C."/>
        </authorList>
    </citation>
    <scope>NUCLEOTIDE SEQUENCE [LARGE SCALE GENOMIC DNA]</scope>
    <source>
        <strain evidence="2">NO-MEL_2022_Ind0_liver</strain>
    </source>
</reference>
<proteinExistence type="predicted"/>
<keyword evidence="3" id="KW-1185">Reference proteome</keyword>
<dbReference type="AlphaFoldDB" id="A0AAW1E189"/>
<feature type="chain" id="PRO_5043766130" description="NADH dehydrogenase subunit 4" evidence="1">
    <location>
        <begin position="17"/>
        <end position="73"/>
    </location>
</feature>
<organism evidence="2 3">
    <name type="scientific">Zoarces viviparus</name>
    <name type="common">Viviparous eelpout</name>
    <name type="synonym">Blennius viviparus</name>
    <dbReference type="NCBI Taxonomy" id="48416"/>
    <lineage>
        <taxon>Eukaryota</taxon>
        <taxon>Metazoa</taxon>
        <taxon>Chordata</taxon>
        <taxon>Craniata</taxon>
        <taxon>Vertebrata</taxon>
        <taxon>Euteleostomi</taxon>
        <taxon>Actinopterygii</taxon>
        <taxon>Neopterygii</taxon>
        <taxon>Teleostei</taxon>
        <taxon>Neoteleostei</taxon>
        <taxon>Acanthomorphata</taxon>
        <taxon>Eupercaria</taxon>
        <taxon>Perciformes</taxon>
        <taxon>Cottioidei</taxon>
        <taxon>Zoarcales</taxon>
        <taxon>Zoarcidae</taxon>
        <taxon>Zoarcinae</taxon>
        <taxon>Zoarces</taxon>
    </lineage>
</organism>
<name>A0AAW1E189_ZOAVI</name>
<dbReference type="Proteomes" id="UP001488805">
    <property type="component" value="Unassembled WGS sequence"/>
</dbReference>
<evidence type="ECO:0000256" key="1">
    <source>
        <dbReference type="SAM" id="SignalP"/>
    </source>
</evidence>